<dbReference type="Proteomes" id="UP001501771">
    <property type="component" value="Unassembled WGS sequence"/>
</dbReference>
<evidence type="ECO:0000313" key="5">
    <source>
        <dbReference type="Proteomes" id="UP001501771"/>
    </source>
</evidence>
<evidence type="ECO:0000256" key="2">
    <source>
        <dbReference type="ARBA" id="ARBA00023315"/>
    </source>
</evidence>
<feature type="domain" description="N-acetyltransferase" evidence="3">
    <location>
        <begin position="1"/>
        <end position="162"/>
    </location>
</feature>
<dbReference type="PROSITE" id="PS51186">
    <property type="entry name" value="GNAT"/>
    <property type="match status" value="1"/>
</dbReference>
<keyword evidence="2" id="KW-0012">Acyltransferase</keyword>
<dbReference type="RefSeq" id="WP_344150216.1">
    <property type="nucleotide sequence ID" value="NZ_BAAAQR010000004.1"/>
</dbReference>
<protein>
    <submittedName>
        <fullName evidence="4">GNAT family N-acetyltransferase</fullName>
    </submittedName>
</protein>
<gene>
    <name evidence="4" type="ORF">GCM10009844_17710</name>
</gene>
<evidence type="ECO:0000259" key="3">
    <source>
        <dbReference type="PROSITE" id="PS51186"/>
    </source>
</evidence>
<proteinExistence type="predicted"/>
<dbReference type="PANTHER" id="PTHR43072:SF23">
    <property type="entry name" value="UPF0039 PROTEIN C11D3.02C"/>
    <property type="match status" value="1"/>
</dbReference>
<keyword evidence="5" id="KW-1185">Reference proteome</keyword>
<dbReference type="PANTHER" id="PTHR43072">
    <property type="entry name" value="N-ACETYLTRANSFERASE"/>
    <property type="match status" value="1"/>
</dbReference>
<accession>A0ABN2ZM03</accession>
<dbReference type="InterPro" id="IPR000182">
    <property type="entry name" value="GNAT_dom"/>
</dbReference>
<reference evidence="4 5" key="1">
    <citation type="journal article" date="2019" name="Int. J. Syst. Evol. Microbiol.">
        <title>The Global Catalogue of Microorganisms (GCM) 10K type strain sequencing project: providing services to taxonomists for standard genome sequencing and annotation.</title>
        <authorList>
            <consortium name="The Broad Institute Genomics Platform"/>
            <consortium name="The Broad Institute Genome Sequencing Center for Infectious Disease"/>
            <person name="Wu L."/>
            <person name="Ma J."/>
        </authorList>
    </citation>
    <scope>NUCLEOTIDE SEQUENCE [LARGE SCALE GENOMIC DNA]</scope>
    <source>
        <strain evidence="4 5">JCM 16022</strain>
    </source>
</reference>
<dbReference type="CDD" id="cd04301">
    <property type="entry name" value="NAT_SF"/>
    <property type="match status" value="1"/>
</dbReference>
<dbReference type="InterPro" id="IPR016181">
    <property type="entry name" value="Acyl_CoA_acyltransferase"/>
</dbReference>
<dbReference type="Gene3D" id="3.40.630.30">
    <property type="match status" value="1"/>
</dbReference>
<name>A0ABN2ZM03_9ACTN</name>
<comment type="caution">
    <text evidence="4">The sequence shown here is derived from an EMBL/GenBank/DDBJ whole genome shotgun (WGS) entry which is preliminary data.</text>
</comment>
<dbReference type="Pfam" id="PF00583">
    <property type="entry name" value="Acetyltransf_1"/>
    <property type="match status" value="1"/>
</dbReference>
<organism evidence="4 5">
    <name type="scientific">Nocardioides koreensis</name>
    <dbReference type="NCBI Taxonomy" id="433651"/>
    <lineage>
        <taxon>Bacteria</taxon>
        <taxon>Bacillati</taxon>
        <taxon>Actinomycetota</taxon>
        <taxon>Actinomycetes</taxon>
        <taxon>Propionibacteriales</taxon>
        <taxon>Nocardioidaceae</taxon>
        <taxon>Nocardioides</taxon>
    </lineage>
</organism>
<keyword evidence="1" id="KW-0808">Transferase</keyword>
<dbReference type="EMBL" id="BAAAQR010000004">
    <property type="protein sequence ID" value="GAA2144312.1"/>
    <property type="molecule type" value="Genomic_DNA"/>
</dbReference>
<sequence>MPIRPATAQDLPAIKAIYDHEVLTGISTFATAPPGPDYWQVRLDSRAPGDHVYVADDGEGVLGYAYSSAYRPREAYARTRESSVYLHPEARGRGVGRSLYDVLLAAMRADGVRLAVAVVALPNDASRALHRACGFRSVGVLHDVGHKLGRWVDTELFELRLT</sequence>
<evidence type="ECO:0000313" key="4">
    <source>
        <dbReference type="EMBL" id="GAA2144312.1"/>
    </source>
</evidence>
<dbReference type="SUPFAM" id="SSF55729">
    <property type="entry name" value="Acyl-CoA N-acyltransferases (Nat)"/>
    <property type="match status" value="1"/>
</dbReference>
<evidence type="ECO:0000256" key="1">
    <source>
        <dbReference type="ARBA" id="ARBA00022679"/>
    </source>
</evidence>